<dbReference type="InterPro" id="IPR041088">
    <property type="entry name" value="RHH_8"/>
</dbReference>
<proteinExistence type="predicted"/>
<dbReference type="GO" id="GO:0006355">
    <property type="term" value="P:regulation of DNA-templated transcription"/>
    <property type="evidence" value="ECO:0007669"/>
    <property type="project" value="InterPro"/>
</dbReference>
<dbReference type="CDD" id="cd22231">
    <property type="entry name" value="RHH_NikR_HicB-like"/>
    <property type="match status" value="1"/>
</dbReference>
<dbReference type="Pfam" id="PF17723">
    <property type="entry name" value="RHH_8"/>
    <property type="match status" value="1"/>
</dbReference>
<organism evidence="1 2">
    <name type="scientific">Fontibacillus phaseoli</name>
    <dbReference type="NCBI Taxonomy" id="1416533"/>
    <lineage>
        <taxon>Bacteria</taxon>
        <taxon>Bacillati</taxon>
        <taxon>Bacillota</taxon>
        <taxon>Bacilli</taxon>
        <taxon>Bacillales</taxon>
        <taxon>Paenibacillaceae</taxon>
        <taxon>Fontibacillus</taxon>
    </lineage>
</organism>
<gene>
    <name evidence="1" type="ORF">DFP94_11264</name>
</gene>
<dbReference type="InterPro" id="IPR010985">
    <property type="entry name" value="Ribbon_hlx_hlx"/>
</dbReference>
<evidence type="ECO:0000313" key="2">
    <source>
        <dbReference type="Proteomes" id="UP000253090"/>
    </source>
</evidence>
<comment type="caution">
    <text evidence="1">The sequence shown here is derived from an EMBL/GenBank/DDBJ whole genome shotgun (WGS) entry which is preliminary data.</text>
</comment>
<dbReference type="InterPro" id="IPR013321">
    <property type="entry name" value="Arc_rbn_hlx_hlx"/>
</dbReference>
<dbReference type="Gene3D" id="1.10.1220.10">
    <property type="entry name" value="Met repressor-like"/>
    <property type="match status" value="1"/>
</dbReference>
<dbReference type="SUPFAM" id="SSF47598">
    <property type="entry name" value="Ribbon-helix-helix"/>
    <property type="match status" value="1"/>
</dbReference>
<name>A0A369B9T5_9BACL</name>
<sequence length="130" mass="14935">MADLEKITINLGPVDLGQIDLLVDQGFYSNRTDFIRIAIRNQIDSHSHEINQYKQEKFFVFGVAQFSRSELEDLKSVGKRLNVKLVGALILSNDVTLELAKETFENVKVFGMIRGPEPVKNWLRELQQEK</sequence>
<protein>
    <submittedName>
        <fullName evidence="1">Arc/MetJ-type ribon-helix-helix transcriptional regulator</fullName>
    </submittedName>
</protein>
<dbReference type="Proteomes" id="UP000253090">
    <property type="component" value="Unassembled WGS sequence"/>
</dbReference>
<dbReference type="RefSeq" id="WP_181873243.1">
    <property type="nucleotide sequence ID" value="NZ_QPJW01000012.1"/>
</dbReference>
<evidence type="ECO:0000313" key="1">
    <source>
        <dbReference type="EMBL" id="RCX16444.1"/>
    </source>
</evidence>
<keyword evidence="2" id="KW-1185">Reference proteome</keyword>
<dbReference type="EMBL" id="QPJW01000012">
    <property type="protein sequence ID" value="RCX16444.1"/>
    <property type="molecule type" value="Genomic_DNA"/>
</dbReference>
<dbReference type="PANTHER" id="PTHR36215">
    <property type="entry name" value="BLL4998 PROTEIN"/>
    <property type="match status" value="1"/>
</dbReference>
<dbReference type="AlphaFoldDB" id="A0A369B9T5"/>
<reference evidence="1 2" key="1">
    <citation type="submission" date="2018-07" db="EMBL/GenBank/DDBJ databases">
        <title>Genomic Encyclopedia of Type Strains, Phase III (KMG-III): the genomes of soil and plant-associated and newly described type strains.</title>
        <authorList>
            <person name="Whitman W."/>
        </authorList>
    </citation>
    <scope>NUCLEOTIDE SEQUENCE [LARGE SCALE GENOMIC DNA]</scope>
    <source>
        <strain evidence="1 2">CECT 8333</strain>
    </source>
</reference>
<dbReference type="PANTHER" id="PTHR36215:SF1">
    <property type="entry name" value="BLL4998 PROTEIN"/>
    <property type="match status" value="1"/>
</dbReference>
<accession>A0A369B9T5</accession>